<evidence type="ECO:0000313" key="2">
    <source>
        <dbReference type="Proteomes" id="UP000298663"/>
    </source>
</evidence>
<proteinExistence type="predicted"/>
<gene>
    <name evidence="1" type="ORF">L596_001225</name>
</gene>
<accession>A0A4U8UL65</accession>
<name>A0A4U8UL65_STECR</name>
<dbReference type="AlphaFoldDB" id="A0A4U8UL65"/>
<protein>
    <submittedName>
        <fullName evidence="1">Uncharacterized protein</fullName>
    </submittedName>
</protein>
<organism evidence="1 2">
    <name type="scientific">Steinernema carpocapsae</name>
    <name type="common">Entomopathogenic nematode</name>
    <dbReference type="NCBI Taxonomy" id="34508"/>
    <lineage>
        <taxon>Eukaryota</taxon>
        <taxon>Metazoa</taxon>
        <taxon>Ecdysozoa</taxon>
        <taxon>Nematoda</taxon>
        <taxon>Chromadorea</taxon>
        <taxon>Rhabditida</taxon>
        <taxon>Tylenchina</taxon>
        <taxon>Panagrolaimomorpha</taxon>
        <taxon>Strongyloidoidea</taxon>
        <taxon>Steinernematidae</taxon>
        <taxon>Steinernema</taxon>
    </lineage>
</organism>
<dbReference type="EMBL" id="AZBU02000001">
    <property type="protein sequence ID" value="TMS33491.1"/>
    <property type="molecule type" value="Genomic_DNA"/>
</dbReference>
<reference evidence="1 2" key="1">
    <citation type="journal article" date="2015" name="Genome Biol.">
        <title>Comparative genomics of Steinernema reveals deeply conserved gene regulatory networks.</title>
        <authorList>
            <person name="Dillman A.R."/>
            <person name="Macchietto M."/>
            <person name="Porter C.F."/>
            <person name="Rogers A."/>
            <person name="Williams B."/>
            <person name="Antoshechkin I."/>
            <person name="Lee M.M."/>
            <person name="Goodwin Z."/>
            <person name="Lu X."/>
            <person name="Lewis E.E."/>
            <person name="Goodrich-Blair H."/>
            <person name="Stock S.P."/>
            <person name="Adams B.J."/>
            <person name="Sternberg P.W."/>
            <person name="Mortazavi A."/>
        </authorList>
    </citation>
    <scope>NUCLEOTIDE SEQUENCE [LARGE SCALE GENOMIC DNA]</scope>
    <source>
        <strain evidence="1 2">ALL</strain>
    </source>
</reference>
<comment type="caution">
    <text evidence="1">The sequence shown here is derived from an EMBL/GenBank/DDBJ whole genome shotgun (WGS) entry which is preliminary data.</text>
</comment>
<reference evidence="1 2" key="2">
    <citation type="journal article" date="2019" name="G3 (Bethesda)">
        <title>Hybrid Assembly of the Genome of the Entomopathogenic Nematode Steinernema carpocapsae Identifies the X-Chromosome.</title>
        <authorList>
            <person name="Serra L."/>
            <person name="Macchietto M."/>
            <person name="Macias-Munoz A."/>
            <person name="McGill C.J."/>
            <person name="Rodriguez I.M."/>
            <person name="Rodriguez B."/>
            <person name="Murad R."/>
            <person name="Mortazavi A."/>
        </authorList>
    </citation>
    <scope>NUCLEOTIDE SEQUENCE [LARGE SCALE GENOMIC DNA]</scope>
    <source>
        <strain evidence="1 2">ALL</strain>
    </source>
</reference>
<evidence type="ECO:0000313" key="1">
    <source>
        <dbReference type="EMBL" id="TMS33491.1"/>
    </source>
</evidence>
<dbReference type="EMBL" id="CM016762">
    <property type="protein sequence ID" value="TMS33491.1"/>
    <property type="molecule type" value="Genomic_DNA"/>
</dbReference>
<dbReference type="Proteomes" id="UP000298663">
    <property type="component" value="Chromosome X"/>
</dbReference>
<keyword evidence="2" id="KW-1185">Reference proteome</keyword>
<sequence length="68" mass="7861">MRPLFESFCVSRTWFIRSTTRTRKRFFAFRSTFSHFTIHSTSLGHDFVVALSENPKTGESCNKVAAAR</sequence>